<organism evidence="1 2">
    <name type="scientific">Acidithiobacillus ferrivorans</name>
    <dbReference type="NCBI Taxonomy" id="160808"/>
    <lineage>
        <taxon>Bacteria</taxon>
        <taxon>Pseudomonadati</taxon>
        <taxon>Pseudomonadota</taxon>
        <taxon>Acidithiobacillia</taxon>
        <taxon>Acidithiobacillales</taxon>
        <taxon>Acidithiobacillaceae</taxon>
        <taxon>Acidithiobacillus</taxon>
    </lineage>
</organism>
<name>A0A257SKL1_9PROT</name>
<reference evidence="1 2" key="1">
    <citation type="submission" date="2017-03" db="EMBL/GenBank/DDBJ databases">
        <title>Lifting the veil on microbial sulfur biogeochemistry in mining wastewaters.</title>
        <authorList>
            <person name="Kantor R.S."/>
            <person name="Colenbrander Nelson T."/>
            <person name="Marshall S."/>
            <person name="Bennett D."/>
            <person name="Apte S."/>
            <person name="Camacho D."/>
            <person name="Thomas B.C."/>
            <person name="Warren L.A."/>
            <person name="Banfield J.F."/>
        </authorList>
    </citation>
    <scope>NUCLEOTIDE SEQUENCE [LARGE SCALE GENOMIC DNA]</scope>
    <source>
        <strain evidence="1">21-59-9</strain>
    </source>
</reference>
<proteinExistence type="predicted"/>
<gene>
    <name evidence="1" type="ORF">B7Z70_12835</name>
</gene>
<evidence type="ECO:0000313" key="2">
    <source>
        <dbReference type="Proteomes" id="UP000216779"/>
    </source>
</evidence>
<dbReference type="EMBL" id="NCBC01000648">
    <property type="protein sequence ID" value="OYV73788.1"/>
    <property type="molecule type" value="Genomic_DNA"/>
</dbReference>
<evidence type="ECO:0000313" key="1">
    <source>
        <dbReference type="EMBL" id="OYV73788.1"/>
    </source>
</evidence>
<protein>
    <submittedName>
        <fullName evidence="1">Uncharacterized protein</fullName>
    </submittedName>
</protein>
<feature type="non-terminal residue" evidence="1">
    <location>
        <position position="1"/>
    </location>
</feature>
<accession>A0A257SKL1</accession>
<comment type="caution">
    <text evidence="1">The sequence shown here is derived from an EMBL/GenBank/DDBJ whole genome shotgun (WGS) entry which is preliminary data.</text>
</comment>
<dbReference type="AlphaFoldDB" id="A0A257SKL1"/>
<dbReference type="Proteomes" id="UP000216779">
    <property type="component" value="Unassembled WGS sequence"/>
</dbReference>
<sequence>ENCYLDADPYFQHISRTWQMNTQVQAAKQLVKERETMDFDQEVIDAIMAWQKRMLARKIAAQG</sequence>